<dbReference type="Pfam" id="PF00503">
    <property type="entry name" value="G-alpha"/>
    <property type="match status" value="1"/>
</dbReference>
<dbReference type="eggNOG" id="KOG0082">
    <property type="taxonomic scope" value="Eukaryota"/>
</dbReference>
<dbReference type="GO" id="GO:0005525">
    <property type="term" value="F:GTP binding"/>
    <property type="evidence" value="ECO:0007669"/>
    <property type="project" value="UniProtKB-KW"/>
</dbReference>
<evidence type="ECO:0000256" key="12">
    <source>
        <dbReference type="PIRSR" id="PIRSR601019-2"/>
    </source>
</evidence>
<keyword evidence="10" id="KW-0449">Lipoprotein</keyword>
<evidence type="ECO:0000256" key="11">
    <source>
        <dbReference type="PIRSR" id="PIRSR601019-1"/>
    </source>
</evidence>
<dbReference type="FunFam" id="3.40.50.300:FF:000563">
    <property type="entry name" value="Guanine nucleotide-binding protein alpha subunit"/>
    <property type="match status" value="1"/>
</dbReference>
<dbReference type="HOGENOM" id="CLU_014184_6_0_1"/>
<dbReference type="PANTHER" id="PTHR10218:SF302">
    <property type="entry name" value="GUANINE NUCLEOTIDE-BINDING PROTEIN ALPHA-5 SUBUNIT"/>
    <property type="match status" value="1"/>
</dbReference>
<keyword evidence="2" id="KW-0519">Myristate</keyword>
<dbReference type="RefSeq" id="XP_001487123.2">
    <property type="nucleotide sequence ID" value="XM_001487073.1"/>
</dbReference>
<dbReference type="VEuPathDB" id="FungiDB:PGUG_00500"/>
<dbReference type="Gene3D" id="3.40.50.300">
    <property type="entry name" value="P-loop containing nucleotide triphosphate hydrolases"/>
    <property type="match status" value="2"/>
</dbReference>
<dbReference type="GO" id="GO:0005834">
    <property type="term" value="C:heterotrimeric G-protein complex"/>
    <property type="evidence" value="ECO:0007669"/>
    <property type="project" value="InterPro"/>
</dbReference>
<feature type="binding site" evidence="12">
    <location>
        <position position="257"/>
    </location>
    <ligand>
        <name>Mg(2+)</name>
        <dbReference type="ChEBI" id="CHEBI:18420"/>
    </ligand>
</feature>
<dbReference type="InterPro" id="IPR027417">
    <property type="entry name" value="P-loop_NTPase"/>
</dbReference>
<feature type="binding site" evidence="11">
    <location>
        <begin position="345"/>
        <end position="348"/>
    </location>
    <ligand>
        <name>GTP</name>
        <dbReference type="ChEBI" id="CHEBI:37565"/>
    </ligand>
</feature>
<evidence type="ECO:0008006" key="15">
    <source>
        <dbReference type="Google" id="ProtNLM"/>
    </source>
</evidence>
<dbReference type="SMART" id="SM00275">
    <property type="entry name" value="G_alpha"/>
    <property type="match status" value="1"/>
</dbReference>
<feature type="binding site" evidence="11">
    <location>
        <begin position="276"/>
        <end position="280"/>
    </location>
    <ligand>
        <name>GTP</name>
        <dbReference type="ChEBI" id="CHEBI:37565"/>
    </ligand>
</feature>
<organism evidence="13 14">
    <name type="scientific">Meyerozyma guilliermondii (strain ATCC 6260 / CBS 566 / DSM 6381 / JCM 1539 / NBRC 10279 / NRRL Y-324)</name>
    <name type="common">Yeast</name>
    <name type="synonym">Candida guilliermondii</name>
    <dbReference type="NCBI Taxonomy" id="294746"/>
    <lineage>
        <taxon>Eukaryota</taxon>
        <taxon>Fungi</taxon>
        <taxon>Dikarya</taxon>
        <taxon>Ascomycota</taxon>
        <taxon>Saccharomycotina</taxon>
        <taxon>Pichiomycetes</taxon>
        <taxon>Debaryomycetaceae</taxon>
        <taxon>Meyerozyma</taxon>
    </lineage>
</organism>
<evidence type="ECO:0000256" key="4">
    <source>
        <dbReference type="ARBA" id="ARBA00022741"/>
    </source>
</evidence>
<dbReference type="PRINTS" id="PR00318">
    <property type="entry name" value="GPROTEINA"/>
</dbReference>
<keyword evidence="8" id="KW-0564">Palmitate</keyword>
<dbReference type="OrthoDB" id="5817230at2759"/>
<evidence type="ECO:0000256" key="1">
    <source>
        <dbReference type="ARBA" id="ARBA00001946"/>
    </source>
</evidence>
<dbReference type="OMA" id="QVIWADA"/>
<dbReference type="GO" id="GO:0001664">
    <property type="term" value="F:G protein-coupled receptor binding"/>
    <property type="evidence" value="ECO:0007669"/>
    <property type="project" value="InterPro"/>
</dbReference>
<name>A5DB45_PICGU</name>
<dbReference type="GO" id="GO:0005737">
    <property type="term" value="C:cytoplasm"/>
    <property type="evidence" value="ECO:0007669"/>
    <property type="project" value="TreeGrafter"/>
</dbReference>
<dbReference type="GeneID" id="5129620"/>
<proteinExistence type="predicted"/>
<sequence>MGCGYSSPIDDNDPYYHDKRINDAIEQGLNFRRANEKDKMRLLLLGAGESGKSTVLKQLKLMHKGGFTQQERLQYSQIIWADVIQSMKILIVQARKLKIALECDKDDSPLLKCKHIVLQANALGQIDTGAAGGVNFLSDYVLKYGERYNRKRKMQSTGLALGMVGIGLNTLEDQGEEVLDDVDVPLLNANQQYSRFEIADAIRRLWEEDSGIKRCFDRSNEFQLETSVVYYFNNIYNFADPNYQCNDQDILNGRVKTTGITETDFVINSFKFQILDAGGQRSERRKWINCFENVTAILFVVAVSEYDQVLFEDERVNRMRESIVLFDTLCNSQWFSNTPFILFMNKIDIFERKITKSPIRRHFADYSGPPDSYEDGIKYFEQTFLNLNRTKRPIYVHRTCATDINSMKFVLSAVTDMIVQQNLKKSGLL</sequence>
<evidence type="ECO:0000256" key="10">
    <source>
        <dbReference type="ARBA" id="ARBA00023288"/>
    </source>
</evidence>
<dbReference type="PANTHER" id="PTHR10218">
    <property type="entry name" value="GTP-BINDING PROTEIN ALPHA SUBUNIT"/>
    <property type="match status" value="1"/>
</dbReference>
<dbReference type="EMBL" id="CH408155">
    <property type="protein sequence ID" value="EDK36402.2"/>
    <property type="molecule type" value="Genomic_DNA"/>
</dbReference>
<feature type="binding site" evidence="12">
    <location>
        <position position="53"/>
    </location>
    <ligand>
        <name>Mg(2+)</name>
        <dbReference type="ChEBI" id="CHEBI:18420"/>
    </ligand>
</feature>
<dbReference type="InterPro" id="IPR011025">
    <property type="entry name" value="GproteinA_insert"/>
</dbReference>
<keyword evidence="4 11" id="KW-0547">Nucleotide-binding</keyword>
<keyword evidence="5" id="KW-0378">Hydrolase</keyword>
<dbReference type="InterPro" id="IPR001019">
    <property type="entry name" value="Gprotein_alpha_su"/>
</dbReference>
<dbReference type="FunFam" id="1.10.400.10:FF:000015">
    <property type="entry name" value="G protein alpha subunit"/>
    <property type="match status" value="1"/>
</dbReference>
<dbReference type="GO" id="GO:0000750">
    <property type="term" value="P:pheromone-dependent signal transduction involved in conjugation with cellular fusion"/>
    <property type="evidence" value="ECO:0007669"/>
    <property type="project" value="TreeGrafter"/>
</dbReference>
<evidence type="ECO:0000256" key="5">
    <source>
        <dbReference type="ARBA" id="ARBA00022801"/>
    </source>
</evidence>
<dbReference type="Gene3D" id="1.10.400.10">
    <property type="entry name" value="GI Alpha 1, domain 2-like"/>
    <property type="match status" value="2"/>
</dbReference>
<dbReference type="GO" id="GO:0046872">
    <property type="term" value="F:metal ion binding"/>
    <property type="evidence" value="ECO:0007669"/>
    <property type="project" value="UniProtKB-KW"/>
</dbReference>
<evidence type="ECO:0000313" key="13">
    <source>
        <dbReference type="EMBL" id="EDK36402.2"/>
    </source>
</evidence>
<keyword evidence="7 11" id="KW-0342">GTP-binding</keyword>
<dbReference type="InParanoid" id="A5DB45"/>
<dbReference type="GO" id="GO:0003924">
    <property type="term" value="F:GTPase activity"/>
    <property type="evidence" value="ECO:0007669"/>
    <property type="project" value="InterPro"/>
</dbReference>
<feature type="binding site" evidence="11">
    <location>
        <begin position="49"/>
        <end position="54"/>
    </location>
    <ligand>
        <name>GTP</name>
        <dbReference type="ChEBI" id="CHEBI:37565"/>
    </ligand>
</feature>
<comment type="cofactor">
    <cofactor evidence="1">
        <name>Mg(2+)</name>
        <dbReference type="ChEBI" id="CHEBI:18420"/>
    </cofactor>
</comment>
<evidence type="ECO:0000256" key="8">
    <source>
        <dbReference type="ARBA" id="ARBA00023139"/>
    </source>
</evidence>
<dbReference type="KEGG" id="pgu:PGUG_00500"/>
<evidence type="ECO:0000256" key="7">
    <source>
        <dbReference type="ARBA" id="ARBA00023134"/>
    </source>
</evidence>
<dbReference type="CDD" id="cd00066">
    <property type="entry name" value="G-alpha"/>
    <property type="match status" value="1"/>
</dbReference>
<feature type="binding site" evidence="11">
    <location>
        <begin position="251"/>
        <end position="257"/>
    </location>
    <ligand>
        <name>GTP</name>
        <dbReference type="ChEBI" id="CHEBI:37565"/>
    </ligand>
</feature>
<dbReference type="SUPFAM" id="SSF52540">
    <property type="entry name" value="P-loop containing nucleoside triphosphate hydrolases"/>
    <property type="match status" value="1"/>
</dbReference>
<gene>
    <name evidence="13" type="ORF">PGUG_00500</name>
</gene>
<dbReference type="STRING" id="294746.A5DB45"/>
<feature type="binding site" evidence="11">
    <location>
        <position position="401"/>
    </location>
    <ligand>
        <name>GTP</name>
        <dbReference type="ChEBI" id="CHEBI:37565"/>
    </ligand>
</feature>
<dbReference type="AlphaFoldDB" id="A5DB45"/>
<keyword evidence="3 12" id="KW-0479">Metal-binding</keyword>
<keyword evidence="9" id="KW-0807">Transducer</keyword>
<accession>A5DB45</accession>
<keyword evidence="14" id="KW-1185">Reference proteome</keyword>
<dbReference type="PRINTS" id="PR01241">
    <property type="entry name" value="GPROTEINAFNG"/>
</dbReference>
<evidence type="ECO:0000256" key="3">
    <source>
        <dbReference type="ARBA" id="ARBA00022723"/>
    </source>
</evidence>
<keyword evidence="6 12" id="KW-0460">Magnesium</keyword>
<dbReference type="GO" id="GO:0031683">
    <property type="term" value="F:G-protein beta/gamma-subunit complex binding"/>
    <property type="evidence" value="ECO:0007669"/>
    <property type="project" value="InterPro"/>
</dbReference>
<dbReference type="SUPFAM" id="SSF47895">
    <property type="entry name" value="Transducin (alpha subunit), insertion domain"/>
    <property type="match status" value="1"/>
</dbReference>
<dbReference type="GO" id="GO:0007186">
    <property type="term" value="P:G protein-coupled receptor signaling pathway"/>
    <property type="evidence" value="ECO:0007669"/>
    <property type="project" value="InterPro"/>
</dbReference>
<protein>
    <recommendedName>
        <fullName evidence="15">Guanine nucleotide-binding protein alpha-1 subunit</fullName>
    </recommendedName>
</protein>
<dbReference type="FunCoup" id="A5DB45">
    <property type="interactions" value="498"/>
</dbReference>
<evidence type="ECO:0000256" key="9">
    <source>
        <dbReference type="ARBA" id="ARBA00023224"/>
    </source>
</evidence>
<dbReference type="Proteomes" id="UP000001997">
    <property type="component" value="Unassembled WGS sequence"/>
</dbReference>
<reference evidence="13 14" key="1">
    <citation type="journal article" date="2009" name="Nature">
        <title>Evolution of pathogenicity and sexual reproduction in eight Candida genomes.</title>
        <authorList>
            <person name="Butler G."/>
            <person name="Rasmussen M.D."/>
            <person name="Lin M.F."/>
            <person name="Santos M.A."/>
            <person name="Sakthikumar S."/>
            <person name="Munro C.A."/>
            <person name="Rheinbay E."/>
            <person name="Grabherr M."/>
            <person name="Forche A."/>
            <person name="Reedy J.L."/>
            <person name="Agrafioti I."/>
            <person name="Arnaud M.B."/>
            <person name="Bates S."/>
            <person name="Brown A.J."/>
            <person name="Brunke S."/>
            <person name="Costanzo M.C."/>
            <person name="Fitzpatrick D.A."/>
            <person name="de Groot P.W."/>
            <person name="Harris D."/>
            <person name="Hoyer L.L."/>
            <person name="Hube B."/>
            <person name="Klis F.M."/>
            <person name="Kodira C."/>
            <person name="Lennard N."/>
            <person name="Logue M.E."/>
            <person name="Martin R."/>
            <person name="Neiman A.M."/>
            <person name="Nikolaou E."/>
            <person name="Quail M.A."/>
            <person name="Quinn J."/>
            <person name="Santos M.C."/>
            <person name="Schmitzberger F.F."/>
            <person name="Sherlock G."/>
            <person name="Shah P."/>
            <person name="Silverstein K.A."/>
            <person name="Skrzypek M.S."/>
            <person name="Soll D."/>
            <person name="Staggs R."/>
            <person name="Stansfield I."/>
            <person name="Stumpf M.P."/>
            <person name="Sudbery P.E."/>
            <person name="Srikantha T."/>
            <person name="Zeng Q."/>
            <person name="Berman J."/>
            <person name="Berriman M."/>
            <person name="Heitman J."/>
            <person name="Gow N.A."/>
            <person name="Lorenz M.C."/>
            <person name="Birren B.W."/>
            <person name="Kellis M."/>
            <person name="Cuomo C.A."/>
        </authorList>
    </citation>
    <scope>NUCLEOTIDE SEQUENCE [LARGE SCALE GENOMIC DNA]</scope>
    <source>
        <strain evidence="14">ATCC 6260 / CBS 566 / DSM 6381 / JCM 1539 / NBRC 10279 / NRRL Y-324</strain>
    </source>
</reference>
<dbReference type="PROSITE" id="PS51882">
    <property type="entry name" value="G_ALPHA"/>
    <property type="match status" value="1"/>
</dbReference>
<evidence type="ECO:0000256" key="6">
    <source>
        <dbReference type="ARBA" id="ARBA00022842"/>
    </source>
</evidence>
<evidence type="ECO:0000256" key="2">
    <source>
        <dbReference type="ARBA" id="ARBA00022707"/>
    </source>
</evidence>
<evidence type="ECO:0000313" key="14">
    <source>
        <dbReference type="Proteomes" id="UP000001997"/>
    </source>
</evidence>
<dbReference type="InterPro" id="IPR002975">
    <property type="entry name" value="Fungi_Gprotein_alpha"/>
</dbReference>